<dbReference type="AlphaFoldDB" id="A0A430LQT6"/>
<comment type="caution">
    <text evidence="1">The sequence shown here is derived from an EMBL/GenBank/DDBJ whole genome shotgun (WGS) entry which is preliminary data.</text>
</comment>
<evidence type="ECO:0000313" key="2">
    <source>
        <dbReference type="Proteomes" id="UP000287124"/>
    </source>
</evidence>
<keyword evidence="2" id="KW-1185">Reference proteome</keyword>
<dbReference type="Proteomes" id="UP000287124">
    <property type="component" value="Unassembled WGS sequence"/>
</dbReference>
<protein>
    <submittedName>
        <fullName evidence="1">Uncharacterized protein</fullName>
    </submittedName>
</protein>
<organism evidence="1 2">
    <name type="scientific">Fusarium euwallaceae</name>
    <dbReference type="NCBI Taxonomy" id="1147111"/>
    <lineage>
        <taxon>Eukaryota</taxon>
        <taxon>Fungi</taxon>
        <taxon>Dikarya</taxon>
        <taxon>Ascomycota</taxon>
        <taxon>Pezizomycotina</taxon>
        <taxon>Sordariomycetes</taxon>
        <taxon>Hypocreomycetidae</taxon>
        <taxon>Hypocreales</taxon>
        <taxon>Nectriaceae</taxon>
        <taxon>Fusarium</taxon>
        <taxon>Fusarium solani species complex</taxon>
    </lineage>
</organism>
<accession>A0A430LQT6</accession>
<sequence>MCHVTIYCCSHADCPLFTTAHIIYCKGARDKRTFTRNLKERVARFDHRESISIPTEEGCTKLEIDPYTGIKGGPANRPVHEQDLLLLPVFLDVDDVVYKGLPPLDLFLDVDDAVYKEDPRPRRLFLDVDDDSVHEQGQPLPDLVVGADDAVYEERPRLLLLFLDVHDFDDDVHKRGRHLRHLSLSTQILS</sequence>
<reference evidence="1 2" key="1">
    <citation type="submission" date="2017-06" db="EMBL/GenBank/DDBJ databases">
        <title>Comparative genomic analysis of Ambrosia Fusariam Clade fungi.</title>
        <authorList>
            <person name="Stajich J.E."/>
            <person name="Carrillo J."/>
            <person name="Kijimoto T."/>
            <person name="Eskalen A."/>
            <person name="O'Donnell K."/>
            <person name="Kasson M."/>
        </authorList>
    </citation>
    <scope>NUCLEOTIDE SEQUENCE [LARGE SCALE GENOMIC DNA]</scope>
    <source>
        <strain evidence="1 2">UCR1854</strain>
    </source>
</reference>
<name>A0A430LQT6_9HYPO</name>
<gene>
    <name evidence="1" type="ORF">BHE90_007513</name>
</gene>
<dbReference type="EMBL" id="MIKF01000106">
    <property type="protein sequence ID" value="RTE78031.1"/>
    <property type="molecule type" value="Genomic_DNA"/>
</dbReference>
<evidence type="ECO:0000313" key="1">
    <source>
        <dbReference type="EMBL" id="RTE78031.1"/>
    </source>
</evidence>
<proteinExistence type="predicted"/>